<dbReference type="EMBL" id="CP018911">
    <property type="protein sequence ID" value="AZU03809.1"/>
    <property type="molecule type" value="Genomic_DNA"/>
</dbReference>
<accession>A0A3T0E908</accession>
<reference evidence="1 2" key="1">
    <citation type="submission" date="2016-12" db="EMBL/GenBank/DDBJ databases">
        <title>The genome of dimorphic prosthecate Glycocaulis alkaliphilus 6b-8t, isolated from crude oil dictates its adaptability in petroleum environments.</title>
        <authorList>
            <person name="Wu X.-L."/>
            <person name="Geng S."/>
        </authorList>
    </citation>
    <scope>NUCLEOTIDE SEQUENCE [LARGE SCALE GENOMIC DNA]</scope>
    <source>
        <strain evidence="1 2">6B-8</strain>
    </source>
</reference>
<dbReference type="Proteomes" id="UP000286954">
    <property type="component" value="Chromosome"/>
</dbReference>
<dbReference type="Pfam" id="PF14110">
    <property type="entry name" value="DUF4282"/>
    <property type="match status" value="1"/>
</dbReference>
<dbReference type="InterPro" id="IPR025557">
    <property type="entry name" value="DUF4282"/>
</dbReference>
<evidence type="ECO:0000313" key="2">
    <source>
        <dbReference type="Proteomes" id="UP000286954"/>
    </source>
</evidence>
<name>A0A3T0E908_9PROT</name>
<gene>
    <name evidence="1" type="ORF">X907_1274</name>
</gene>
<dbReference type="KEGG" id="gak:X907_1274"/>
<organism evidence="1 2">
    <name type="scientific">Glycocaulis alkaliphilus</name>
    <dbReference type="NCBI Taxonomy" id="1434191"/>
    <lineage>
        <taxon>Bacteria</taxon>
        <taxon>Pseudomonadati</taxon>
        <taxon>Pseudomonadota</taxon>
        <taxon>Alphaproteobacteria</taxon>
        <taxon>Maricaulales</taxon>
        <taxon>Maricaulaceae</taxon>
        <taxon>Glycocaulis</taxon>
    </lineage>
</organism>
<proteinExistence type="predicted"/>
<sequence length="100" mass="11136">MPEFIKRFVSFDKLIATTLIKILYWIGMVGIAIYVLVGMVSGLAMITQNFMVGIGMFLLAPIGGAIGVLFWRFLMELYIVIFSIHDRLGEIRDKTGSSAS</sequence>
<dbReference type="AlphaFoldDB" id="A0A3T0E908"/>
<keyword evidence="2" id="KW-1185">Reference proteome</keyword>
<evidence type="ECO:0000313" key="1">
    <source>
        <dbReference type="EMBL" id="AZU03809.1"/>
    </source>
</evidence>
<dbReference type="RefSeq" id="WP_127566315.1">
    <property type="nucleotide sequence ID" value="NZ_BMFB01000005.1"/>
</dbReference>
<protein>
    <submittedName>
        <fullName evidence="1">Uncharacterized protein</fullName>
    </submittedName>
</protein>
<dbReference type="OrthoDB" id="8127006at2"/>